<dbReference type="Proteomes" id="UP000245880">
    <property type="component" value="Unassembled WGS sequence"/>
</dbReference>
<keyword evidence="2" id="KW-1185">Reference proteome</keyword>
<evidence type="ECO:0000313" key="1">
    <source>
        <dbReference type="EMBL" id="PWJ58663.1"/>
    </source>
</evidence>
<reference evidence="1 2" key="1">
    <citation type="submission" date="2018-03" db="EMBL/GenBank/DDBJ databases">
        <title>Genomic Encyclopedia of Archaeal and Bacterial Type Strains, Phase II (KMG-II): from individual species to whole genera.</title>
        <authorList>
            <person name="Goeker M."/>
        </authorList>
    </citation>
    <scope>NUCLEOTIDE SEQUENCE [LARGE SCALE GENOMIC DNA]</scope>
    <source>
        <strain evidence="1 2">DSM 100346</strain>
    </source>
</reference>
<comment type="caution">
    <text evidence="1">The sequence shown here is derived from an EMBL/GenBank/DDBJ whole genome shotgun (WGS) entry which is preliminary data.</text>
</comment>
<proteinExistence type="predicted"/>
<dbReference type="InterPro" id="IPR058060">
    <property type="entry name" value="HYC_CC_PP"/>
</dbReference>
<dbReference type="Pfam" id="PF26622">
    <property type="entry name" value="DUF8199"/>
    <property type="match status" value="1"/>
</dbReference>
<organism evidence="1 2">
    <name type="scientific">Dyadobacter jejuensis</name>
    <dbReference type="NCBI Taxonomy" id="1082580"/>
    <lineage>
        <taxon>Bacteria</taxon>
        <taxon>Pseudomonadati</taxon>
        <taxon>Bacteroidota</taxon>
        <taxon>Cytophagia</taxon>
        <taxon>Cytophagales</taxon>
        <taxon>Spirosomataceae</taxon>
        <taxon>Dyadobacter</taxon>
    </lineage>
</organism>
<name>A0A316ALM7_9BACT</name>
<protein>
    <submittedName>
        <fullName evidence="1">Uncharacterized protein</fullName>
    </submittedName>
</protein>
<dbReference type="InterPro" id="IPR058512">
    <property type="entry name" value="DUF8199"/>
</dbReference>
<dbReference type="RefSeq" id="WP_109673608.1">
    <property type="nucleotide sequence ID" value="NZ_QGDT01000003.1"/>
</dbReference>
<evidence type="ECO:0000313" key="2">
    <source>
        <dbReference type="Proteomes" id="UP000245880"/>
    </source>
</evidence>
<dbReference type="OrthoDB" id="676308at2"/>
<sequence>MKKILAILLVFFYLGTTSGFSLHMHYCMGELIDLGLTKSDFEHCGNCGMEKSHSTKSGCCKEESKKIQTDDASPGVDAGFNTLLLSPAVLEMKILPPFTLTTVLSPQKDYPVGPAPPRSKPIRVYKLNCTYLI</sequence>
<dbReference type="NCBIfam" id="NF047658">
    <property type="entry name" value="HYC_CC_PP"/>
    <property type="match status" value="1"/>
</dbReference>
<gene>
    <name evidence="1" type="ORF">CLV98_10328</name>
</gene>
<dbReference type="EMBL" id="QGDT01000003">
    <property type="protein sequence ID" value="PWJ58663.1"/>
    <property type="molecule type" value="Genomic_DNA"/>
</dbReference>
<accession>A0A316ALM7</accession>
<dbReference type="AlphaFoldDB" id="A0A316ALM7"/>